<keyword evidence="5" id="KW-1185">Reference proteome</keyword>
<dbReference type="Gene3D" id="3.30.870.30">
    <property type="entry name" value="MITD, C-terminal phospholipase D-like domain"/>
    <property type="match status" value="1"/>
</dbReference>
<dbReference type="InterPro" id="IPR038113">
    <property type="entry name" value="MITD1_C_sf"/>
</dbReference>
<dbReference type="Pfam" id="PF13337">
    <property type="entry name" value="BrxL_ATPase"/>
    <property type="match status" value="1"/>
</dbReference>
<dbReference type="Pfam" id="PF16565">
    <property type="entry name" value="MIT_C"/>
    <property type="match status" value="1"/>
</dbReference>
<dbReference type="InterPro" id="IPR046838">
    <property type="entry name" value="BrxL_N"/>
</dbReference>
<dbReference type="EMBL" id="JAWLKA010000006">
    <property type="protein sequence ID" value="MDV6281507.1"/>
    <property type="molecule type" value="Genomic_DNA"/>
</dbReference>
<evidence type="ECO:0000259" key="3">
    <source>
        <dbReference type="Pfam" id="PF20442"/>
    </source>
</evidence>
<evidence type="ECO:0000259" key="2">
    <source>
        <dbReference type="Pfam" id="PF16565"/>
    </source>
</evidence>
<dbReference type="InterPro" id="IPR032341">
    <property type="entry name" value="MITD1_C"/>
</dbReference>
<organism evidence="4 5">
    <name type="scientific">Rhodococcus jostii</name>
    <dbReference type="NCBI Taxonomy" id="132919"/>
    <lineage>
        <taxon>Bacteria</taxon>
        <taxon>Bacillati</taxon>
        <taxon>Actinomycetota</taxon>
        <taxon>Actinomycetes</taxon>
        <taxon>Mycobacteriales</taxon>
        <taxon>Nocardiaceae</taxon>
        <taxon>Rhodococcus</taxon>
    </lineage>
</organism>
<evidence type="ECO:0000313" key="5">
    <source>
        <dbReference type="Proteomes" id="UP001185737"/>
    </source>
</evidence>
<gene>
    <name evidence="4" type="primary">brxL</name>
    <name evidence="4" type="ORF">R3Q59_13390</name>
</gene>
<accession>A0ABU4CDV1</accession>
<feature type="domain" description="BREX system Lon protease-like BrxL N-terminal" evidence="3">
    <location>
        <begin position="26"/>
        <end position="155"/>
    </location>
</feature>
<feature type="region of interest" description="Disordered" evidence="1">
    <location>
        <begin position="501"/>
        <end position="534"/>
    </location>
</feature>
<name>A0ABU4CDV1_RHOJO</name>
<comment type="caution">
    <text evidence="4">The sequence shown here is derived from an EMBL/GenBank/DDBJ whole genome shotgun (WGS) entry which is preliminary data.</text>
</comment>
<feature type="compositionally biased region" description="Low complexity" evidence="1">
    <location>
        <begin position="515"/>
        <end position="526"/>
    </location>
</feature>
<evidence type="ECO:0000313" key="4">
    <source>
        <dbReference type="EMBL" id="MDV6281507.1"/>
    </source>
</evidence>
<dbReference type="NCBIfam" id="TIGR02688">
    <property type="entry name" value="BREX system Lon protease-like protein BrxL"/>
    <property type="match status" value="1"/>
</dbReference>
<dbReference type="Proteomes" id="UP001185737">
    <property type="component" value="Unassembled WGS sequence"/>
</dbReference>
<proteinExistence type="predicted"/>
<dbReference type="RefSeq" id="WP_317568539.1">
    <property type="nucleotide sequence ID" value="NZ_JAWLKA010000006.1"/>
</dbReference>
<reference evidence="4 5" key="1">
    <citation type="submission" date="2023-10" db="EMBL/GenBank/DDBJ databases">
        <title>Development of a sustainable strategy for remediation of hydrocarbon-contaminated territories based on the waste exchange concept.</title>
        <authorList>
            <person name="Krivoruchko A."/>
        </authorList>
    </citation>
    <scope>NUCLEOTIDE SEQUENCE [LARGE SCALE GENOMIC DNA]</scope>
    <source>
        <strain evidence="4 5">IEGM 60</strain>
    </source>
</reference>
<dbReference type="InterPro" id="IPR014061">
    <property type="entry name" value="BrxL-like"/>
</dbReference>
<sequence length="693" mass="77891">MTDTVDDTAAEQPRLTVLDTKANTEFPGLVVRKDLVGRVRGNAVVPGYVLEFLLAQYCATDDEATIDAGIESVRNILAQHYVHRGEAELVKSTIRDRGRHRVIDKVAVVLDDKKDIHTAAFSNLGLKAVPIDDRTVKQHPKLLTGGVWCMVDVEYSAGDSHEDRWIIAGLKPIQLGQFDAERYLAARAKFSTEEWIDLLVQTVGFDPERLSPRGKLLQLVRLIPFVERNYNLVELGPKGTGKSHVYSEFSPHGMLISGGEITVPKLFVNNSNNRVGLVGFWDVVAFDEFAGHKRVDKALVDVMKNYMANKTFSRGVETIPAEASMVFIGNTSRPVPTMLAHSDLFEALPESYYDAAYLDRLHCYLPGWEVETIRRELFTDGYGFVVDYLAEALRHLRTQDFSDAYTPDFALSEDISTRDRDGVRKTFSGLMKLIHPHRDATTAEVEELLRFAIEGRKRVKDQILRIDRTMNTVRFGYTNSAGTWHDVATQEELDYPHLYHRTSAPATGGGEEPPAEASPATPAAPEVSGPKLRTGALDIPDNAIGYSYADLFIPHLRGATRIEIIDPYIRAPHQLRNLWELLVEIISAKPVDEIVAVHVITAEEKSQEHWQRAQIVGLSDIKDAVGEGGIELSCDFDSTKHDRRITTDTGWRIHLGRGLDIFQPYTSASRFDIRQRRQDRRRTKECTITYLEA</sequence>
<protein>
    <submittedName>
        <fullName evidence="4">BREX system Lon protease-like protein BrxL</fullName>
    </submittedName>
</protein>
<evidence type="ECO:0000256" key="1">
    <source>
        <dbReference type="SAM" id="MobiDB-lite"/>
    </source>
</evidence>
<dbReference type="Pfam" id="PF20442">
    <property type="entry name" value="BrxL_N"/>
    <property type="match status" value="1"/>
</dbReference>
<feature type="domain" description="MITD1 C-terminal phospholipase D-like" evidence="2">
    <location>
        <begin position="545"/>
        <end position="691"/>
    </location>
</feature>